<comment type="similarity">
    <text evidence="2 4">Belongs to the bacterial solute-binding protein 3 family.</text>
</comment>
<dbReference type="SMART" id="SM00062">
    <property type="entry name" value="PBPb"/>
    <property type="match status" value="1"/>
</dbReference>
<organism evidence="6 7">
    <name type="scientific">Amycolatopsis rubida</name>
    <dbReference type="NCBI Taxonomy" id="112413"/>
    <lineage>
        <taxon>Bacteria</taxon>
        <taxon>Bacillati</taxon>
        <taxon>Actinomycetota</taxon>
        <taxon>Actinomycetes</taxon>
        <taxon>Pseudonocardiales</taxon>
        <taxon>Pseudonocardiaceae</taxon>
        <taxon>Amycolatopsis</taxon>
    </lineage>
</organism>
<dbReference type="PANTHER" id="PTHR35936">
    <property type="entry name" value="MEMBRANE-BOUND LYTIC MUREIN TRANSGLYCOSYLASE F"/>
    <property type="match status" value="1"/>
</dbReference>
<comment type="subcellular location">
    <subcellularLocation>
        <location evidence="1">Cell envelope</location>
    </subcellularLocation>
</comment>
<dbReference type="PROSITE" id="PS01039">
    <property type="entry name" value="SBP_BACTERIAL_3"/>
    <property type="match status" value="1"/>
</dbReference>
<dbReference type="EMBL" id="JAAGNC010000189">
    <property type="protein sequence ID" value="NEC61168.1"/>
    <property type="molecule type" value="Genomic_DNA"/>
</dbReference>
<comment type="caution">
    <text evidence="6">The sequence shown here is derived from an EMBL/GenBank/DDBJ whole genome shotgun (WGS) entry which is preliminary data.</text>
</comment>
<dbReference type="RefSeq" id="WP_157904997.1">
    <property type="nucleotide sequence ID" value="NZ_JAAGNC010000189.1"/>
</dbReference>
<evidence type="ECO:0000256" key="4">
    <source>
        <dbReference type="RuleBase" id="RU003744"/>
    </source>
</evidence>
<sequence>MTVAVSLMVGAGLAACGAPGANPEPSAQAAAQGVEVPAAVAKAGVVNVAAYLAYPPYRYIDGSGKPTGFELEMAKAVAKKMGVRIEFHSIEFPALIPSIANRRYDWAVGMMNDTEARRKVVDVLDWARADMVVQVQAGNPHQVNPAGLCGVNFGHVQGSAQVQAFDKLVADCAKQGKPAPTQILFQDVGTQLQALRNNRFAAALQDPAAGAQTEKQTSGALVLLPGRVPAITPTPAGWVFAKGNTGLQKAVVQAIGSLIKDGTWQKIMRDNGVSEFSIVPPTLNTARTNF</sequence>
<name>A0ABX0C8C1_9PSEU</name>
<evidence type="ECO:0000256" key="2">
    <source>
        <dbReference type="ARBA" id="ARBA00010333"/>
    </source>
</evidence>
<evidence type="ECO:0000313" key="7">
    <source>
        <dbReference type="Proteomes" id="UP000470404"/>
    </source>
</evidence>
<dbReference type="PANTHER" id="PTHR35936:SF17">
    <property type="entry name" value="ARGININE-BINDING EXTRACELLULAR PROTEIN ARTP"/>
    <property type="match status" value="1"/>
</dbReference>
<reference evidence="6 7" key="1">
    <citation type="submission" date="2020-01" db="EMBL/GenBank/DDBJ databases">
        <title>Insect and environment-associated Actinomycetes.</title>
        <authorList>
            <person name="Currrie C."/>
            <person name="Chevrette M."/>
            <person name="Carlson C."/>
            <person name="Stubbendieck R."/>
            <person name="Wendt-Pienkowski E."/>
        </authorList>
    </citation>
    <scope>NUCLEOTIDE SEQUENCE [LARGE SCALE GENOMIC DNA]</scope>
    <source>
        <strain evidence="6 7">SID8386</strain>
    </source>
</reference>
<feature type="domain" description="Solute-binding protein family 3/N-terminal" evidence="5">
    <location>
        <begin position="45"/>
        <end position="275"/>
    </location>
</feature>
<evidence type="ECO:0000256" key="3">
    <source>
        <dbReference type="ARBA" id="ARBA00022729"/>
    </source>
</evidence>
<keyword evidence="3" id="KW-0732">Signal</keyword>
<protein>
    <submittedName>
        <fullName evidence="6">Transporter substrate-binding domain-containing protein</fullName>
    </submittedName>
</protein>
<evidence type="ECO:0000256" key="1">
    <source>
        <dbReference type="ARBA" id="ARBA00004196"/>
    </source>
</evidence>
<keyword evidence="7" id="KW-1185">Reference proteome</keyword>
<gene>
    <name evidence="6" type="ORF">G3I59_37620</name>
</gene>
<dbReference type="InterPro" id="IPR018313">
    <property type="entry name" value="SBP_3_CS"/>
</dbReference>
<proteinExistence type="inferred from homology"/>
<dbReference type="InterPro" id="IPR001638">
    <property type="entry name" value="Solute-binding_3/MltF_N"/>
</dbReference>
<dbReference type="Proteomes" id="UP000470404">
    <property type="component" value="Unassembled WGS sequence"/>
</dbReference>
<dbReference type="Gene3D" id="3.40.190.10">
    <property type="entry name" value="Periplasmic binding protein-like II"/>
    <property type="match status" value="2"/>
</dbReference>
<accession>A0ABX0C8C1</accession>
<evidence type="ECO:0000313" key="6">
    <source>
        <dbReference type="EMBL" id="NEC61168.1"/>
    </source>
</evidence>
<dbReference type="SUPFAM" id="SSF53850">
    <property type="entry name" value="Periplasmic binding protein-like II"/>
    <property type="match status" value="1"/>
</dbReference>
<evidence type="ECO:0000259" key="5">
    <source>
        <dbReference type="SMART" id="SM00062"/>
    </source>
</evidence>
<dbReference type="Pfam" id="PF00497">
    <property type="entry name" value="SBP_bac_3"/>
    <property type="match status" value="1"/>
</dbReference>